<dbReference type="Proteomes" id="UP000838686">
    <property type="component" value="Unassembled WGS sequence"/>
</dbReference>
<reference evidence="1" key="1">
    <citation type="submission" date="2022-01" db="EMBL/GenBank/DDBJ databases">
        <authorList>
            <person name="Criscuolo A."/>
        </authorList>
    </citation>
    <scope>NUCLEOTIDE SEQUENCE</scope>
    <source>
        <strain evidence="1">CIP111893</strain>
    </source>
</reference>
<gene>
    <name evidence="1" type="ORF">PAECIP111893_00646</name>
</gene>
<evidence type="ECO:0000313" key="2">
    <source>
        <dbReference type="Proteomes" id="UP000838686"/>
    </source>
</evidence>
<keyword evidence="2" id="KW-1185">Reference proteome</keyword>
<evidence type="ECO:0000313" key="1">
    <source>
        <dbReference type="EMBL" id="CAH1195237.1"/>
    </source>
</evidence>
<dbReference type="EMBL" id="CAKMMF010000003">
    <property type="protein sequence ID" value="CAH1195237.1"/>
    <property type="molecule type" value="Genomic_DNA"/>
</dbReference>
<name>A0ABN8G7D3_9BACL</name>
<protein>
    <submittedName>
        <fullName evidence="1">Uncharacterized protein</fullName>
    </submittedName>
</protein>
<organism evidence="1 2">
    <name type="scientific">Paenibacillus plantiphilus</name>
    <dbReference type="NCBI Taxonomy" id="2905650"/>
    <lineage>
        <taxon>Bacteria</taxon>
        <taxon>Bacillati</taxon>
        <taxon>Bacillota</taxon>
        <taxon>Bacilli</taxon>
        <taxon>Bacillales</taxon>
        <taxon>Paenibacillaceae</taxon>
        <taxon>Paenibacillus</taxon>
    </lineage>
</organism>
<sequence length="39" mass="4340">MQGNDYSVIMMAEASEIISEGFFDCKGYDSAFDLDVLNI</sequence>
<comment type="caution">
    <text evidence="1">The sequence shown here is derived from an EMBL/GenBank/DDBJ whole genome shotgun (WGS) entry which is preliminary data.</text>
</comment>
<accession>A0ABN8G7D3</accession>
<proteinExistence type="predicted"/>